<keyword evidence="5" id="KW-0067">ATP-binding</keyword>
<comment type="similarity">
    <text evidence="1 10">Belongs to the DNA mismatch repair MutS family.</text>
</comment>
<comment type="caution">
    <text evidence="13">The sequence shown here is derived from an EMBL/GenBank/DDBJ whole genome shotgun (WGS) entry which is preliminary data.</text>
</comment>
<dbReference type="InterPro" id="IPR045076">
    <property type="entry name" value="MutS"/>
</dbReference>
<dbReference type="Gene3D" id="1.10.1420.10">
    <property type="match status" value="2"/>
</dbReference>
<dbReference type="RefSeq" id="WP_154424989.1">
    <property type="nucleotide sequence ID" value="NZ_VUNN01000005.1"/>
</dbReference>
<dbReference type="FunFam" id="3.40.1170.10:FF:000001">
    <property type="entry name" value="DNA mismatch repair protein MutS"/>
    <property type="match status" value="1"/>
</dbReference>
<gene>
    <name evidence="13" type="primary">mutS</name>
    <name evidence="13" type="ORF">FYJ80_04375</name>
</gene>
<dbReference type="GO" id="GO:0006298">
    <property type="term" value="P:mismatch repair"/>
    <property type="evidence" value="ECO:0007669"/>
    <property type="project" value="UniProtKB-UniRule"/>
</dbReference>
<dbReference type="InterPro" id="IPR005748">
    <property type="entry name" value="DNA_mismatch_repair_MutS"/>
</dbReference>
<evidence type="ECO:0000256" key="11">
    <source>
        <dbReference type="SAM" id="Coils"/>
    </source>
</evidence>
<dbReference type="SUPFAM" id="SSF52540">
    <property type="entry name" value="P-loop containing nucleoside triphosphate hydrolases"/>
    <property type="match status" value="1"/>
</dbReference>
<dbReference type="GO" id="GO:0005524">
    <property type="term" value="F:ATP binding"/>
    <property type="evidence" value="ECO:0007669"/>
    <property type="project" value="UniProtKB-UniRule"/>
</dbReference>
<feature type="domain" description="DNA mismatch repair proteins mutS family" evidence="12">
    <location>
        <begin position="690"/>
        <end position="706"/>
    </location>
</feature>
<dbReference type="Pfam" id="PF01624">
    <property type="entry name" value="MutS_I"/>
    <property type="match status" value="1"/>
</dbReference>
<dbReference type="SUPFAM" id="SSF48334">
    <property type="entry name" value="DNA repair protein MutS, domain III"/>
    <property type="match status" value="1"/>
</dbReference>
<dbReference type="PANTHER" id="PTHR11361">
    <property type="entry name" value="DNA MISMATCH REPAIR PROTEIN MUTS FAMILY MEMBER"/>
    <property type="match status" value="1"/>
</dbReference>
<dbReference type="Gene3D" id="3.40.1170.10">
    <property type="entry name" value="DNA repair protein MutS, domain I"/>
    <property type="match status" value="1"/>
</dbReference>
<dbReference type="InterPro" id="IPR007860">
    <property type="entry name" value="DNA_mmatch_repair_MutS_con_dom"/>
</dbReference>
<dbReference type="NCBIfam" id="TIGR01070">
    <property type="entry name" value="mutS1"/>
    <property type="match status" value="1"/>
</dbReference>
<evidence type="ECO:0000259" key="12">
    <source>
        <dbReference type="PROSITE" id="PS00486"/>
    </source>
</evidence>
<keyword evidence="6 10" id="KW-0238">DNA-binding</keyword>
<accession>A0A7X2PBV2</accession>
<keyword evidence="14" id="KW-1185">Reference proteome</keyword>
<evidence type="ECO:0000313" key="14">
    <source>
        <dbReference type="Proteomes" id="UP000460549"/>
    </source>
</evidence>
<dbReference type="InterPro" id="IPR016151">
    <property type="entry name" value="DNA_mismatch_repair_MutS_N"/>
</dbReference>
<dbReference type="InterPro" id="IPR007695">
    <property type="entry name" value="DNA_mismatch_repair_MutS-lik_N"/>
</dbReference>
<evidence type="ECO:0000256" key="6">
    <source>
        <dbReference type="ARBA" id="ARBA00023125"/>
    </source>
</evidence>
<dbReference type="NCBIfam" id="NF003810">
    <property type="entry name" value="PRK05399.1"/>
    <property type="match status" value="1"/>
</dbReference>
<dbReference type="GO" id="GO:0030983">
    <property type="term" value="F:mismatched DNA binding"/>
    <property type="evidence" value="ECO:0007669"/>
    <property type="project" value="InterPro"/>
</dbReference>
<dbReference type="Gene3D" id="3.30.420.110">
    <property type="entry name" value="MutS, connector domain"/>
    <property type="match status" value="1"/>
</dbReference>
<organism evidence="13 14">
    <name type="scientific">Bullifex porci</name>
    <dbReference type="NCBI Taxonomy" id="2606638"/>
    <lineage>
        <taxon>Bacteria</taxon>
        <taxon>Pseudomonadati</taxon>
        <taxon>Spirochaetota</taxon>
        <taxon>Spirochaetia</taxon>
        <taxon>Spirochaetales</taxon>
        <taxon>Spirochaetaceae</taxon>
        <taxon>Bullifex</taxon>
    </lineage>
</organism>
<dbReference type="Pfam" id="PF05192">
    <property type="entry name" value="MutS_III"/>
    <property type="match status" value="1"/>
</dbReference>
<dbReference type="InterPro" id="IPR017261">
    <property type="entry name" value="DNA_mismatch_repair_MutS/MSH"/>
</dbReference>
<dbReference type="InterPro" id="IPR007861">
    <property type="entry name" value="DNA_mismatch_repair_MutS_clamp"/>
</dbReference>
<protein>
    <recommendedName>
        <fullName evidence="2 9">DNA mismatch repair protein MutS</fullName>
    </recommendedName>
</protein>
<keyword evidence="3 10" id="KW-0547">Nucleotide-binding</keyword>
<dbReference type="GO" id="GO:0005829">
    <property type="term" value="C:cytosol"/>
    <property type="evidence" value="ECO:0007669"/>
    <property type="project" value="TreeGrafter"/>
</dbReference>
<keyword evidence="11" id="KW-0175">Coiled coil</keyword>
<proteinExistence type="inferred from homology"/>
<comment type="function">
    <text evidence="8">This protein is involved in the repair of mismatches in DNA. It is possible that it carries out the mismatch recognition step. This protein has a weak ATPase activity.</text>
</comment>
<dbReference type="Pfam" id="PF05188">
    <property type="entry name" value="MutS_II"/>
    <property type="match status" value="1"/>
</dbReference>
<dbReference type="SUPFAM" id="SSF55271">
    <property type="entry name" value="DNA repair protein MutS, domain I"/>
    <property type="match status" value="1"/>
</dbReference>
<evidence type="ECO:0000256" key="7">
    <source>
        <dbReference type="ARBA" id="ARBA00023204"/>
    </source>
</evidence>
<dbReference type="Gene3D" id="3.40.50.300">
    <property type="entry name" value="P-loop containing nucleotide triphosphate hydrolases"/>
    <property type="match status" value="1"/>
</dbReference>
<dbReference type="SMART" id="SM00533">
    <property type="entry name" value="MUTSd"/>
    <property type="match status" value="1"/>
</dbReference>
<keyword evidence="7 10" id="KW-0234">DNA repair</keyword>
<sequence length="862" mass="97495">MAKEKDNELTPMMRQYLEIKEQHKDEVLFFRLGDFYEMFFEDAIEVSHLLSLTLTHRAGNPMCGIPYHAAKSYLKRLLDMGKKVAICEQLSLPENSKELAKREVIQIYSPGTVIEDEYLDSESDSFIVSVWFTKKEFAIAYADITTGEFFVRHVSADQLFSVLLSLSIKEIIVEEDYYFTNRDFRSNIDDLGIIVNKYPARYFSTRDGENKVKAFFDVNSTAVFMIDEKDSVLGSAGALITYLEQMCKTSLKQFTTIKVVNEFGYLQLDRSSEKNLELITNLQDHSSSNTLFSAINRTITSSGARLLKERLLHPVTDIAEINSRLSWVKFFFDDLDERKRVRELLRESSDLIRISSKLDMKKSVPRNLIAIAQTLTCFFSLVSEKESYLNLVNEELSNPNLLIDLANEIINSINPDCTNLYKEGEIILSGYDSQLDELRNIEASSSQLLSSYLEKVKQESGLTIIKLGDNKIIGYFLEIPKGQLDKVPPYFIRRQTLVGGERFTTPELSELEEKIKSAAFESAKKEKEIYTEITRKAAELSKELRLVGSILAKLDLYQSCAEIAQSNNYTMPELIKEGELNIIEGRHPVVEDKLIQSQFVANSFNSIRSHFALITGPNMAGKSTFLRQTALIVLLAHAGMFVPATKAVIPLTDRIFTRVGASDNLAKGESTFLVEMRESAYIVRNATSKSLVIMDEIGRGTSTQDGMSIAYAIMQYLFNLGCITLFATHYHELTMLDTSLMQLLTLEVVQDKNDIHFVRKVIDGVAESSYGLHVAKLAGIPQSLIRAASNFQKQHFASYNAFNASQQLDLFTDTSEIENREIDKLIDKIMDFDVSSSTPIDALLLVSKLQSEIQNNSKKGDK</sequence>
<feature type="coiled-coil region" evidence="11">
    <location>
        <begin position="508"/>
        <end position="543"/>
    </location>
</feature>
<evidence type="ECO:0000256" key="9">
    <source>
        <dbReference type="NCBIfam" id="TIGR01070"/>
    </source>
</evidence>
<dbReference type="InterPro" id="IPR007696">
    <property type="entry name" value="DNA_mismatch_repair_MutS_core"/>
</dbReference>
<keyword evidence="4 10" id="KW-0227">DNA damage</keyword>
<dbReference type="InterPro" id="IPR036187">
    <property type="entry name" value="DNA_mismatch_repair_MutS_sf"/>
</dbReference>
<dbReference type="InterPro" id="IPR000432">
    <property type="entry name" value="DNA_mismatch_repair_MutS_C"/>
</dbReference>
<dbReference type="InterPro" id="IPR027417">
    <property type="entry name" value="P-loop_NTPase"/>
</dbReference>
<name>A0A7X2PBV2_9SPIO</name>
<dbReference type="GO" id="GO:0140664">
    <property type="term" value="F:ATP-dependent DNA damage sensor activity"/>
    <property type="evidence" value="ECO:0007669"/>
    <property type="project" value="InterPro"/>
</dbReference>
<dbReference type="AlphaFoldDB" id="A0A7X2PBV2"/>
<evidence type="ECO:0000256" key="3">
    <source>
        <dbReference type="ARBA" id="ARBA00022741"/>
    </source>
</evidence>
<evidence type="ECO:0000313" key="13">
    <source>
        <dbReference type="EMBL" id="MSU06014.1"/>
    </source>
</evidence>
<evidence type="ECO:0000256" key="2">
    <source>
        <dbReference type="ARBA" id="ARBA00021982"/>
    </source>
</evidence>
<dbReference type="InterPro" id="IPR036678">
    <property type="entry name" value="MutS_con_dom_sf"/>
</dbReference>
<evidence type="ECO:0000256" key="1">
    <source>
        <dbReference type="ARBA" id="ARBA00006271"/>
    </source>
</evidence>
<dbReference type="Pfam" id="PF00488">
    <property type="entry name" value="MutS_V"/>
    <property type="match status" value="1"/>
</dbReference>
<dbReference type="SUPFAM" id="SSF53150">
    <property type="entry name" value="DNA repair protein MutS, domain II"/>
    <property type="match status" value="1"/>
</dbReference>
<evidence type="ECO:0000256" key="5">
    <source>
        <dbReference type="ARBA" id="ARBA00022840"/>
    </source>
</evidence>
<dbReference type="PROSITE" id="PS00486">
    <property type="entry name" value="DNA_MISMATCH_REPAIR_2"/>
    <property type="match status" value="1"/>
</dbReference>
<dbReference type="EMBL" id="VUNN01000005">
    <property type="protein sequence ID" value="MSU06014.1"/>
    <property type="molecule type" value="Genomic_DNA"/>
</dbReference>
<evidence type="ECO:0000256" key="10">
    <source>
        <dbReference type="RuleBase" id="RU003756"/>
    </source>
</evidence>
<evidence type="ECO:0000256" key="8">
    <source>
        <dbReference type="ARBA" id="ARBA00024647"/>
    </source>
</evidence>
<dbReference type="PIRSF" id="PIRSF037677">
    <property type="entry name" value="DNA_mis_repair_Msh6"/>
    <property type="match status" value="1"/>
</dbReference>
<dbReference type="Pfam" id="PF05190">
    <property type="entry name" value="MutS_IV"/>
    <property type="match status" value="1"/>
</dbReference>
<evidence type="ECO:0000256" key="4">
    <source>
        <dbReference type="ARBA" id="ARBA00022763"/>
    </source>
</evidence>
<dbReference type="PANTHER" id="PTHR11361:SF34">
    <property type="entry name" value="DNA MISMATCH REPAIR PROTEIN MSH1, MITOCHONDRIAL"/>
    <property type="match status" value="1"/>
</dbReference>
<dbReference type="Proteomes" id="UP000460549">
    <property type="component" value="Unassembled WGS sequence"/>
</dbReference>
<reference evidence="13 14" key="1">
    <citation type="submission" date="2019-08" db="EMBL/GenBank/DDBJ databases">
        <title>In-depth cultivation of the pig gut microbiome towards novel bacterial diversity and tailored functional studies.</title>
        <authorList>
            <person name="Wylensek D."/>
            <person name="Hitch T.C.A."/>
            <person name="Clavel T."/>
        </authorList>
    </citation>
    <scope>NUCLEOTIDE SEQUENCE [LARGE SCALE GENOMIC DNA]</scope>
    <source>
        <strain evidence="13 14">NM-380-WT-3C1</strain>
    </source>
</reference>
<dbReference type="SMART" id="SM00534">
    <property type="entry name" value="MUTSac"/>
    <property type="match status" value="1"/>
</dbReference>